<evidence type="ECO:0000313" key="1">
    <source>
        <dbReference type="EMBL" id="MFB2834784.1"/>
    </source>
</evidence>
<dbReference type="Proteomes" id="UP001576780">
    <property type="component" value="Unassembled WGS sequence"/>
</dbReference>
<proteinExistence type="predicted"/>
<dbReference type="Gene3D" id="3.90.550.10">
    <property type="entry name" value="Spore Coat Polysaccharide Biosynthesis Protein SpsA, Chain A"/>
    <property type="match status" value="1"/>
</dbReference>
<sequence length="259" mass="29860">MQNISNELFKETSFCTCSYLSSLSNYRASLVRNAIKTWDQFLELPFKDKIFLDDGSPDVNGIRLLKQTSNLNKFDDIKYNTLVHAPHSNFGIINSMVICQGDYILHLDDDIKVTTSYESCFKFIEQSLEILEKDESILGINLLTMPKEFDPAWFPGDDYPRSDIFAHPKKYFGTAACLIKRKLLERVTLADIINWGAQQPNTWEVLVSDDPASFLVSKMDTPFGLDLDAWVYQSVSNKSWRGIKKRMKYNLGKYFPFLK</sequence>
<name>A0ABV4WI98_9CYAN</name>
<evidence type="ECO:0000313" key="2">
    <source>
        <dbReference type="Proteomes" id="UP001576780"/>
    </source>
</evidence>
<gene>
    <name evidence="1" type="ORF">ACE1CA_09645</name>
</gene>
<accession>A0ABV4WI98</accession>
<protein>
    <recommendedName>
        <fullName evidence="3">Glycosyltransferase 2-like domain-containing protein</fullName>
    </recommendedName>
</protein>
<organism evidence="1 2">
    <name type="scientific">Floridaenema evergladense BLCC-F167</name>
    <dbReference type="NCBI Taxonomy" id="3153639"/>
    <lineage>
        <taxon>Bacteria</taxon>
        <taxon>Bacillati</taxon>
        <taxon>Cyanobacteriota</taxon>
        <taxon>Cyanophyceae</taxon>
        <taxon>Oscillatoriophycideae</taxon>
        <taxon>Aerosakkonematales</taxon>
        <taxon>Aerosakkonemataceae</taxon>
        <taxon>Floridanema</taxon>
        <taxon>Floridanema evergladense</taxon>
    </lineage>
</organism>
<dbReference type="SUPFAM" id="SSF53448">
    <property type="entry name" value="Nucleotide-diphospho-sugar transferases"/>
    <property type="match status" value="1"/>
</dbReference>
<comment type="caution">
    <text evidence="1">The sequence shown here is derived from an EMBL/GenBank/DDBJ whole genome shotgun (WGS) entry which is preliminary data.</text>
</comment>
<keyword evidence="2" id="KW-1185">Reference proteome</keyword>
<dbReference type="InterPro" id="IPR029044">
    <property type="entry name" value="Nucleotide-diphossugar_trans"/>
</dbReference>
<reference evidence="1 2" key="1">
    <citation type="submission" date="2024-09" db="EMBL/GenBank/DDBJ databases">
        <title>Floridaenema gen nov. (Aerosakkonemataceae, Aerosakkonematales ord. nov., Cyanobacteria) from benthic tropical and subtropical fresh waters, with the description of four new species.</title>
        <authorList>
            <person name="Moretto J.A."/>
            <person name="Berthold D.E."/>
            <person name="Lefler F.W."/>
            <person name="Huang I.-S."/>
            <person name="Laughinghouse H. IV."/>
        </authorList>
    </citation>
    <scope>NUCLEOTIDE SEQUENCE [LARGE SCALE GENOMIC DNA]</scope>
    <source>
        <strain evidence="1 2">BLCC-F167</strain>
    </source>
</reference>
<dbReference type="EMBL" id="JBHFNT010000073">
    <property type="protein sequence ID" value="MFB2834784.1"/>
    <property type="molecule type" value="Genomic_DNA"/>
</dbReference>
<evidence type="ECO:0008006" key="3">
    <source>
        <dbReference type="Google" id="ProtNLM"/>
    </source>
</evidence>
<dbReference type="RefSeq" id="WP_413277215.1">
    <property type="nucleotide sequence ID" value="NZ_JBHFNT010000073.1"/>
</dbReference>